<dbReference type="AlphaFoldDB" id="A0A6L6QAP9"/>
<dbReference type="RefSeq" id="WP_155442580.1">
    <property type="nucleotide sequence ID" value="NZ_WNLA01000045.1"/>
</dbReference>
<evidence type="ECO:0000313" key="1">
    <source>
        <dbReference type="EMBL" id="MTW06248.1"/>
    </source>
</evidence>
<comment type="caution">
    <text evidence="1">The sequence shown here is derived from an EMBL/GenBank/DDBJ whole genome shotgun (WGS) entry which is preliminary data.</text>
</comment>
<protein>
    <submittedName>
        <fullName evidence="1">Uncharacterized protein</fullName>
    </submittedName>
</protein>
<name>A0A6L6QAP9_9BURK</name>
<proteinExistence type="predicted"/>
<dbReference type="EMBL" id="WNLA01000045">
    <property type="protein sequence ID" value="MTW06248.1"/>
    <property type="molecule type" value="Genomic_DNA"/>
</dbReference>
<organism evidence="1 2">
    <name type="scientific">Pseudoduganella ginsengisoli</name>
    <dbReference type="NCBI Taxonomy" id="1462440"/>
    <lineage>
        <taxon>Bacteria</taxon>
        <taxon>Pseudomonadati</taxon>
        <taxon>Pseudomonadota</taxon>
        <taxon>Betaproteobacteria</taxon>
        <taxon>Burkholderiales</taxon>
        <taxon>Oxalobacteraceae</taxon>
        <taxon>Telluria group</taxon>
        <taxon>Pseudoduganella</taxon>
    </lineage>
</organism>
<gene>
    <name evidence="1" type="ORF">GM668_29650</name>
</gene>
<keyword evidence="2" id="KW-1185">Reference proteome</keyword>
<sequence length="82" mass="8845">MVTTASYAAVYATVTAQDSAGTDGIFAVTVNGSRMALLPLTAMQAVLAELRRMFELEGVELPAILAIYENLLQPECKKPRQN</sequence>
<accession>A0A6L6QAP9</accession>
<dbReference type="Proteomes" id="UP000484015">
    <property type="component" value="Unassembled WGS sequence"/>
</dbReference>
<reference evidence="1 2" key="1">
    <citation type="submission" date="2019-11" db="EMBL/GenBank/DDBJ databases">
        <title>Type strains purchased from KCTC, JCM and DSMZ.</title>
        <authorList>
            <person name="Lu H."/>
        </authorList>
    </citation>
    <scope>NUCLEOTIDE SEQUENCE [LARGE SCALE GENOMIC DNA]</scope>
    <source>
        <strain evidence="1 2">KCTC 42409</strain>
    </source>
</reference>
<evidence type="ECO:0000313" key="2">
    <source>
        <dbReference type="Proteomes" id="UP000484015"/>
    </source>
</evidence>